<keyword evidence="3" id="KW-0021">Allosteric enzyme</keyword>
<keyword evidence="8 10" id="KW-0663">Pyridoxal phosphate</keyword>
<evidence type="ECO:0000256" key="7">
    <source>
        <dbReference type="ARBA" id="ARBA00022679"/>
    </source>
</evidence>
<dbReference type="Gene3D" id="3.40.50.2000">
    <property type="entry name" value="Glycogen Phosphorylase B"/>
    <property type="match status" value="3"/>
</dbReference>
<evidence type="ECO:0000256" key="8">
    <source>
        <dbReference type="ARBA" id="ARBA00022898"/>
    </source>
</evidence>
<dbReference type="EC" id="2.4.1.1" evidence="11"/>
<evidence type="ECO:0000256" key="4">
    <source>
        <dbReference type="ARBA" id="ARBA00022553"/>
    </source>
</evidence>
<evidence type="ECO:0000256" key="1">
    <source>
        <dbReference type="ARBA" id="ARBA00001933"/>
    </source>
</evidence>
<keyword evidence="9 11" id="KW-0119">Carbohydrate metabolism</keyword>
<dbReference type="Ensembl" id="ENSPNAT00000045742.1">
    <property type="protein sequence ID" value="ENSPNAP00000079472.1"/>
    <property type="gene ID" value="ENSPNAG00000013175.2"/>
</dbReference>
<reference evidence="12 13" key="1">
    <citation type="submission" date="2020-10" db="EMBL/GenBank/DDBJ databases">
        <title>Pygocentrus nattereri (red-bellied piranha) genome, fPygNat1, primary haplotype.</title>
        <authorList>
            <person name="Myers G."/>
            <person name="Meyer A."/>
            <person name="Karagic N."/>
            <person name="Pippel M."/>
            <person name="Winkler S."/>
            <person name="Tracey A."/>
            <person name="Wood J."/>
            <person name="Formenti G."/>
            <person name="Howe K."/>
            <person name="Fedrigo O."/>
            <person name="Jarvis E.D."/>
        </authorList>
    </citation>
    <scope>NUCLEOTIDE SEQUENCE [LARGE SCALE GENOMIC DNA]</scope>
</reference>
<evidence type="ECO:0000313" key="13">
    <source>
        <dbReference type="Proteomes" id="UP001501920"/>
    </source>
</evidence>
<accession>A0AAR2LXU3</accession>
<evidence type="ECO:0000256" key="3">
    <source>
        <dbReference type="ARBA" id="ARBA00022533"/>
    </source>
</evidence>
<keyword evidence="4" id="KW-0597">Phosphoprotein</keyword>
<dbReference type="SUPFAM" id="SSF53756">
    <property type="entry name" value="UDP-Glycosyltransferase/glycogen phosphorylase"/>
    <property type="match status" value="1"/>
</dbReference>
<comment type="catalytic activity">
    <reaction evidence="11">
        <text>[(1-&gt;4)-alpha-D-glucosyl](n) + phosphate = [(1-&gt;4)-alpha-D-glucosyl](n-1) + alpha-D-glucose 1-phosphate</text>
        <dbReference type="Rhea" id="RHEA:41732"/>
        <dbReference type="Rhea" id="RHEA-COMP:9584"/>
        <dbReference type="Rhea" id="RHEA-COMP:9586"/>
        <dbReference type="ChEBI" id="CHEBI:15444"/>
        <dbReference type="ChEBI" id="CHEBI:43474"/>
        <dbReference type="ChEBI" id="CHEBI:58601"/>
        <dbReference type="EC" id="2.4.1.1"/>
    </reaction>
</comment>
<evidence type="ECO:0000313" key="12">
    <source>
        <dbReference type="Ensembl" id="ENSPNAP00000079472.1"/>
    </source>
</evidence>
<comment type="function">
    <text evidence="11">Allosteric enzyme that catalyzes the rate-limiting step in glycogen catabolism, the phosphorolytic cleavage of glycogen to produce glucose-1-phosphate, and plays a central role in maintaining cellular and organismal glucose homeostasis.</text>
</comment>
<dbReference type="PANTHER" id="PTHR11468:SF11">
    <property type="entry name" value="ALPHA-1,4 GLUCAN PHOSPHORYLASE"/>
    <property type="match status" value="1"/>
</dbReference>
<dbReference type="CDD" id="cd04300">
    <property type="entry name" value="GT35_Glycogen_Phosphorylase"/>
    <property type="match status" value="1"/>
</dbReference>
<dbReference type="Proteomes" id="UP001501920">
    <property type="component" value="Chromosome 16"/>
</dbReference>
<dbReference type="GeneTree" id="ENSGT00950000183148"/>
<dbReference type="GO" id="GO:0030170">
    <property type="term" value="F:pyridoxal phosphate binding"/>
    <property type="evidence" value="ECO:0007669"/>
    <property type="project" value="InterPro"/>
</dbReference>
<dbReference type="PIRSF" id="PIRSF000460">
    <property type="entry name" value="Pprylas_GlgP"/>
    <property type="match status" value="1"/>
</dbReference>
<evidence type="ECO:0000256" key="11">
    <source>
        <dbReference type="RuleBase" id="RU000587"/>
    </source>
</evidence>
<dbReference type="PANTHER" id="PTHR11468">
    <property type="entry name" value="GLYCOGEN PHOSPHORYLASE"/>
    <property type="match status" value="1"/>
</dbReference>
<keyword evidence="7 11" id="KW-0808">Transferase</keyword>
<evidence type="ECO:0000256" key="5">
    <source>
        <dbReference type="ARBA" id="ARBA00022600"/>
    </source>
</evidence>
<dbReference type="Pfam" id="PF00343">
    <property type="entry name" value="Phosphorylase"/>
    <property type="match status" value="2"/>
</dbReference>
<comment type="cofactor">
    <cofactor evidence="1 11">
        <name>pyridoxal 5'-phosphate</name>
        <dbReference type="ChEBI" id="CHEBI:597326"/>
    </cofactor>
</comment>
<keyword evidence="5" id="KW-0321">Glycogen metabolism</keyword>
<dbReference type="InterPro" id="IPR011833">
    <property type="entry name" value="Glycg_phsphrylas"/>
</dbReference>
<dbReference type="PROSITE" id="PS00102">
    <property type="entry name" value="PHOSPHORYLASE"/>
    <property type="match status" value="1"/>
</dbReference>
<organism evidence="12 13">
    <name type="scientific">Pygocentrus nattereri</name>
    <name type="common">Red-bellied piranha</name>
    <dbReference type="NCBI Taxonomy" id="42514"/>
    <lineage>
        <taxon>Eukaryota</taxon>
        <taxon>Metazoa</taxon>
        <taxon>Chordata</taxon>
        <taxon>Craniata</taxon>
        <taxon>Vertebrata</taxon>
        <taxon>Euteleostomi</taxon>
        <taxon>Actinopterygii</taxon>
        <taxon>Neopterygii</taxon>
        <taxon>Teleostei</taxon>
        <taxon>Ostariophysi</taxon>
        <taxon>Characiformes</taxon>
        <taxon>Characoidei</taxon>
        <taxon>Pygocentrus</taxon>
    </lineage>
</organism>
<dbReference type="FunFam" id="3.40.50.2000:FF:000005">
    <property type="entry name" value="Alpha-1,4 glucan phosphorylase"/>
    <property type="match status" value="1"/>
</dbReference>
<reference evidence="12" key="3">
    <citation type="submission" date="2025-09" db="UniProtKB">
        <authorList>
            <consortium name="Ensembl"/>
        </authorList>
    </citation>
    <scope>IDENTIFICATION</scope>
</reference>
<dbReference type="FunFam" id="3.40.50.2000:FF:000197">
    <property type="entry name" value="Alpha-1,4 glucan phosphorylase"/>
    <property type="match status" value="1"/>
</dbReference>
<name>A0AAR2LXU3_PYGNA</name>
<protein>
    <recommendedName>
        <fullName evidence="11">Alpha-1,4 glucan phosphorylase</fullName>
        <ecNumber evidence="11">2.4.1.1</ecNumber>
    </recommendedName>
</protein>
<keyword evidence="13" id="KW-1185">Reference proteome</keyword>
<evidence type="ECO:0000256" key="10">
    <source>
        <dbReference type="PIRSR" id="PIRSR000460-1"/>
    </source>
</evidence>
<evidence type="ECO:0000256" key="9">
    <source>
        <dbReference type="ARBA" id="ARBA00023277"/>
    </source>
</evidence>
<dbReference type="InterPro" id="IPR000811">
    <property type="entry name" value="Glyco_trans_35"/>
</dbReference>
<evidence type="ECO:0000256" key="2">
    <source>
        <dbReference type="ARBA" id="ARBA00006047"/>
    </source>
</evidence>
<feature type="modified residue" description="N6-(pyridoxal phosphate)lysine" evidence="10">
    <location>
        <position position="656"/>
    </location>
</feature>
<dbReference type="InterPro" id="IPR035090">
    <property type="entry name" value="Pyridoxal_P_attach_site"/>
</dbReference>
<dbReference type="AlphaFoldDB" id="A0AAR2LXU3"/>
<dbReference type="GO" id="GO:0005737">
    <property type="term" value="C:cytoplasm"/>
    <property type="evidence" value="ECO:0007669"/>
    <property type="project" value="TreeGrafter"/>
</dbReference>
<dbReference type="NCBIfam" id="TIGR02093">
    <property type="entry name" value="P_ylase"/>
    <property type="match status" value="1"/>
</dbReference>
<evidence type="ECO:0000256" key="6">
    <source>
        <dbReference type="ARBA" id="ARBA00022676"/>
    </source>
</evidence>
<reference evidence="12" key="2">
    <citation type="submission" date="2025-08" db="UniProtKB">
        <authorList>
            <consortium name="Ensembl"/>
        </authorList>
    </citation>
    <scope>IDENTIFICATION</scope>
</reference>
<keyword evidence="6 11" id="KW-0328">Glycosyltransferase</keyword>
<dbReference type="GO" id="GO:0008184">
    <property type="term" value="F:glycogen phosphorylase activity"/>
    <property type="evidence" value="ECO:0007669"/>
    <property type="project" value="InterPro"/>
</dbReference>
<dbReference type="GO" id="GO:0005980">
    <property type="term" value="P:glycogen catabolic process"/>
    <property type="evidence" value="ECO:0007669"/>
    <property type="project" value="TreeGrafter"/>
</dbReference>
<proteinExistence type="inferred from homology"/>
<dbReference type="FunFam" id="3.40.50.2000:FF:000153">
    <property type="entry name" value="Alpha-1,4 glucan phosphorylase"/>
    <property type="match status" value="2"/>
</dbReference>
<sequence length="817" mass="94104">MSKPLSDHDKRKQISVRGLAGVENVTDLKTNFNRHLHFTLVKDRNVATRRDYYFALANTVRDHLVGRWIRTQQHYYEKDPKRVYYLSLEFYMGRTLQNTMVNLALENACDEAVYQLGLDMEELEDIEEDAGLGNGGLGRLAACFLDSMASLGLAAYGYGIRYEFGIFNQKIVNGWQVEEADDWLRYGNPWEKARPEYMRPVHFYGRTEHHPDGVKWVDTQVVLALPYDTPVPGYRNNVVNTMRLWSAKAPCEFNLKDFNVGGYIQAVLDRNLAENISRVLYPNDNFFEGKELRLKQEYFVVAATLQDIIRRFKVSKFGSREIARTDFNKLPEKVRLNTTIRTYQTCAYTNHTVLPEALERWPIDLFQNLLPRHLEIIYEINRRHLERVASLFPGDTDRMRRMSLIEEGGIKRVNMAHLCIVGAHAVNGVARIHSDILKATVFKDFYEMDPHKFQNKTNGITPRRWLVMCNPGLAEVIAEVNRIGEDFIRDLDQLKKLLKFVNDEAFIRDVAKVKQENKLKFATHLEEHYKVKINPNSMFDIQVKRIHEYKRQLLNCLHIITFYNRIKKEPNKQWSPRTIMIGGKAAPGYHTAKMIIRLITAIGEVVNNDPVVGDRLKVIFLENYRVTLAEKAVPAADLSEQISTAGTEASGTGNMKFMLNGALTIGTMDGANVEMAEEAGEDNIFIFGMRVEDVEAMDKKGYNASEYYNRIPELKQAIDQIAGGFFSPKQPDLFKDIVNLLMHHDRFKVFADYEDYIKCQEKVSALYKKPKEWVKKVIYNIAGSGKFSSDRTISQYAREIWGVEPSLEKIAAPDDPK</sequence>
<comment type="similarity">
    <text evidence="2 11">Belongs to the glycogen phosphorylase family.</text>
</comment>